<evidence type="ECO:0000256" key="4">
    <source>
        <dbReference type="ARBA" id="ARBA00022630"/>
    </source>
</evidence>
<dbReference type="Proteomes" id="UP001180825">
    <property type="component" value="Unassembled WGS sequence"/>
</dbReference>
<evidence type="ECO:0000313" key="12">
    <source>
        <dbReference type="EMBL" id="MDR7333336.1"/>
    </source>
</evidence>
<keyword evidence="8 11" id="KW-0460">Magnesium</keyword>
<dbReference type="InterPro" id="IPR024932">
    <property type="entry name" value="ApbE"/>
</dbReference>
<evidence type="ECO:0000256" key="2">
    <source>
        <dbReference type="ARBA" id="ARBA00011955"/>
    </source>
</evidence>
<evidence type="ECO:0000256" key="9">
    <source>
        <dbReference type="ARBA" id="ARBA00031306"/>
    </source>
</evidence>
<dbReference type="EMBL" id="JAVDXV010000004">
    <property type="protein sequence ID" value="MDR7333336.1"/>
    <property type="molecule type" value="Genomic_DNA"/>
</dbReference>
<organism evidence="12 13">
    <name type="scientific">Roseateles asaccharophilus</name>
    <dbReference type="NCBI Taxonomy" id="582607"/>
    <lineage>
        <taxon>Bacteria</taxon>
        <taxon>Pseudomonadati</taxon>
        <taxon>Pseudomonadota</taxon>
        <taxon>Betaproteobacteria</taxon>
        <taxon>Burkholderiales</taxon>
        <taxon>Sphaerotilaceae</taxon>
        <taxon>Roseateles</taxon>
    </lineage>
</organism>
<dbReference type="Gene3D" id="3.10.520.10">
    <property type="entry name" value="ApbE-like domains"/>
    <property type="match status" value="1"/>
</dbReference>
<dbReference type="PANTHER" id="PTHR30040:SF2">
    <property type="entry name" value="FAD:PROTEIN FMN TRANSFERASE"/>
    <property type="match status" value="1"/>
</dbReference>
<evidence type="ECO:0000256" key="10">
    <source>
        <dbReference type="ARBA" id="ARBA00048540"/>
    </source>
</evidence>
<evidence type="ECO:0000256" key="1">
    <source>
        <dbReference type="ARBA" id="ARBA00001946"/>
    </source>
</evidence>
<evidence type="ECO:0000256" key="6">
    <source>
        <dbReference type="ARBA" id="ARBA00022723"/>
    </source>
</evidence>
<gene>
    <name evidence="12" type="ORF">J2X21_002470</name>
</gene>
<keyword evidence="7 11" id="KW-0274">FAD</keyword>
<accession>A0ABU2A814</accession>
<dbReference type="PIRSF" id="PIRSF006268">
    <property type="entry name" value="ApbE"/>
    <property type="match status" value="1"/>
</dbReference>
<sequence length="345" mass="36530">MTAVAALEPRVLVPLAIRGEPPAWGQVTHELQGQSMGTTWSVRCVGPRELRLEAIARAIDTALAGVVAQMSHWEPGSALSRFNAAPAGHEQLLPPAFATVMDAALRVAAASDGAYDPGAGELVALWGFGPAGLRPRHDEPGFTLPGDAAIEAARRSSRALRWDAATRRLTQPGGVRLDLSAIAKGYAVDRVSDVLADCGLPDHLVEIGGELRGAGLKPDGQPWWVELEPPAPDCGLAPTRVALHGLAIATSGDYRRCFIDADGRRRPHTLDPRTGRPIEHGIASVSVVHDSAMWADAWSTALTVLGPQAGLALAVEQGLAAQIVWRDDDGSFREAWTPALQELSL</sequence>
<keyword evidence="12" id="KW-0449">Lipoprotein</keyword>
<comment type="catalytic activity">
    <reaction evidence="10 11">
        <text>L-threonyl-[protein] + FAD = FMN-L-threonyl-[protein] + AMP + H(+)</text>
        <dbReference type="Rhea" id="RHEA:36847"/>
        <dbReference type="Rhea" id="RHEA-COMP:11060"/>
        <dbReference type="Rhea" id="RHEA-COMP:11061"/>
        <dbReference type="ChEBI" id="CHEBI:15378"/>
        <dbReference type="ChEBI" id="CHEBI:30013"/>
        <dbReference type="ChEBI" id="CHEBI:57692"/>
        <dbReference type="ChEBI" id="CHEBI:74257"/>
        <dbReference type="ChEBI" id="CHEBI:456215"/>
        <dbReference type="EC" id="2.7.1.180"/>
    </reaction>
</comment>
<dbReference type="RefSeq" id="WP_310328830.1">
    <property type="nucleotide sequence ID" value="NZ_JAVDXV010000004.1"/>
</dbReference>
<reference evidence="12 13" key="1">
    <citation type="submission" date="2023-07" db="EMBL/GenBank/DDBJ databases">
        <title>Sorghum-associated microbial communities from plants grown in Nebraska, USA.</title>
        <authorList>
            <person name="Schachtman D."/>
        </authorList>
    </citation>
    <scope>NUCLEOTIDE SEQUENCE [LARGE SCALE GENOMIC DNA]</scope>
    <source>
        <strain evidence="12 13">BE316</strain>
    </source>
</reference>
<keyword evidence="6 11" id="KW-0479">Metal-binding</keyword>
<protein>
    <recommendedName>
        <fullName evidence="3 11">FAD:protein FMN transferase</fullName>
        <ecNumber evidence="2 11">2.7.1.180</ecNumber>
    </recommendedName>
    <alternativeName>
        <fullName evidence="9 11">Flavin transferase</fullName>
    </alternativeName>
</protein>
<keyword evidence="13" id="KW-1185">Reference proteome</keyword>
<keyword evidence="4 11" id="KW-0285">Flavoprotein</keyword>
<dbReference type="InterPro" id="IPR003374">
    <property type="entry name" value="ApbE-like_sf"/>
</dbReference>
<comment type="caution">
    <text evidence="12">The sequence shown here is derived from an EMBL/GenBank/DDBJ whole genome shotgun (WGS) entry which is preliminary data.</text>
</comment>
<evidence type="ECO:0000256" key="8">
    <source>
        <dbReference type="ARBA" id="ARBA00022842"/>
    </source>
</evidence>
<evidence type="ECO:0000256" key="7">
    <source>
        <dbReference type="ARBA" id="ARBA00022827"/>
    </source>
</evidence>
<dbReference type="SUPFAM" id="SSF143631">
    <property type="entry name" value="ApbE-like"/>
    <property type="match status" value="1"/>
</dbReference>
<evidence type="ECO:0000256" key="5">
    <source>
        <dbReference type="ARBA" id="ARBA00022679"/>
    </source>
</evidence>
<comment type="cofactor">
    <cofactor evidence="1">
        <name>Mg(2+)</name>
        <dbReference type="ChEBI" id="CHEBI:18420"/>
    </cofactor>
</comment>
<keyword evidence="5 11" id="KW-0808">Transferase</keyword>
<dbReference type="PANTHER" id="PTHR30040">
    <property type="entry name" value="THIAMINE BIOSYNTHESIS LIPOPROTEIN APBE"/>
    <property type="match status" value="1"/>
</dbReference>
<comment type="similarity">
    <text evidence="11">Belongs to the ApbE family.</text>
</comment>
<evidence type="ECO:0000256" key="3">
    <source>
        <dbReference type="ARBA" id="ARBA00016337"/>
    </source>
</evidence>
<evidence type="ECO:0000256" key="11">
    <source>
        <dbReference type="PIRNR" id="PIRNR006268"/>
    </source>
</evidence>
<dbReference type="EC" id="2.7.1.180" evidence="2 11"/>
<dbReference type="Pfam" id="PF02424">
    <property type="entry name" value="ApbE"/>
    <property type="match status" value="1"/>
</dbReference>
<evidence type="ECO:0000313" key="13">
    <source>
        <dbReference type="Proteomes" id="UP001180825"/>
    </source>
</evidence>
<name>A0ABU2A814_9BURK</name>
<proteinExistence type="inferred from homology"/>